<keyword evidence="6 11" id="KW-0798">TonB box</keyword>
<evidence type="ECO:0000256" key="7">
    <source>
        <dbReference type="ARBA" id="ARBA00023136"/>
    </source>
</evidence>
<dbReference type="PANTHER" id="PTHR30069:SF29">
    <property type="entry name" value="HEMOGLOBIN AND HEMOGLOBIN-HAPTOGLOBIN-BINDING PROTEIN 1-RELATED"/>
    <property type="match status" value="1"/>
</dbReference>
<comment type="similarity">
    <text evidence="10 11">Belongs to the TonB-dependent receptor family.</text>
</comment>
<evidence type="ECO:0000259" key="13">
    <source>
        <dbReference type="Pfam" id="PF00593"/>
    </source>
</evidence>
<evidence type="ECO:0000256" key="12">
    <source>
        <dbReference type="SAM" id="SignalP"/>
    </source>
</evidence>
<feature type="signal peptide" evidence="12">
    <location>
        <begin position="1"/>
        <end position="22"/>
    </location>
</feature>
<name>A0ABM6T7N6_9BACE</name>
<dbReference type="Pfam" id="PF13715">
    <property type="entry name" value="CarbopepD_reg_2"/>
    <property type="match status" value="1"/>
</dbReference>
<evidence type="ECO:0000256" key="9">
    <source>
        <dbReference type="ARBA" id="ARBA00023237"/>
    </source>
</evidence>
<keyword evidence="5 12" id="KW-0732">Signal</keyword>
<evidence type="ECO:0000256" key="8">
    <source>
        <dbReference type="ARBA" id="ARBA00023170"/>
    </source>
</evidence>
<dbReference type="RefSeq" id="WP_106040917.1">
    <property type="nucleotide sequence ID" value="NZ_CP027231.1"/>
</dbReference>
<evidence type="ECO:0000256" key="11">
    <source>
        <dbReference type="RuleBase" id="RU003357"/>
    </source>
</evidence>
<keyword evidence="2 10" id="KW-0813">Transport</keyword>
<keyword evidence="7 10" id="KW-0472">Membrane</keyword>
<organism evidence="15 16">
    <name type="scientific">Bacteroides zoogleoformans</name>
    <dbReference type="NCBI Taxonomy" id="28119"/>
    <lineage>
        <taxon>Bacteria</taxon>
        <taxon>Pseudomonadati</taxon>
        <taxon>Bacteroidota</taxon>
        <taxon>Bacteroidia</taxon>
        <taxon>Bacteroidales</taxon>
        <taxon>Bacteroidaceae</taxon>
        <taxon>Bacteroides</taxon>
    </lineage>
</organism>
<evidence type="ECO:0000256" key="3">
    <source>
        <dbReference type="ARBA" id="ARBA00022452"/>
    </source>
</evidence>
<gene>
    <name evidence="15" type="ORF">C4H11_06365</name>
</gene>
<feature type="chain" id="PRO_5047043232" evidence="12">
    <location>
        <begin position="23"/>
        <end position="719"/>
    </location>
</feature>
<dbReference type="CDD" id="cd01347">
    <property type="entry name" value="ligand_gated_channel"/>
    <property type="match status" value="1"/>
</dbReference>
<feature type="domain" description="TonB-dependent receptor plug" evidence="14">
    <location>
        <begin position="121"/>
        <end position="226"/>
    </location>
</feature>
<protein>
    <submittedName>
        <fullName evidence="15">TonB-dependent receptor</fullName>
    </submittedName>
</protein>
<dbReference type="Proteomes" id="UP000238304">
    <property type="component" value="Chromosome"/>
</dbReference>
<dbReference type="InterPro" id="IPR036942">
    <property type="entry name" value="Beta-barrel_TonB_sf"/>
</dbReference>
<evidence type="ECO:0000259" key="14">
    <source>
        <dbReference type="Pfam" id="PF07715"/>
    </source>
</evidence>
<comment type="subcellular location">
    <subcellularLocation>
        <location evidence="1 10">Cell outer membrane</location>
        <topology evidence="1 10">Multi-pass membrane protein</topology>
    </subcellularLocation>
</comment>
<evidence type="ECO:0000256" key="6">
    <source>
        <dbReference type="ARBA" id="ARBA00023077"/>
    </source>
</evidence>
<keyword evidence="4 10" id="KW-0812">Transmembrane</keyword>
<dbReference type="InterPro" id="IPR012910">
    <property type="entry name" value="Plug_dom"/>
</dbReference>
<evidence type="ECO:0000256" key="5">
    <source>
        <dbReference type="ARBA" id="ARBA00022729"/>
    </source>
</evidence>
<evidence type="ECO:0000313" key="16">
    <source>
        <dbReference type="Proteomes" id="UP000238304"/>
    </source>
</evidence>
<keyword evidence="16" id="KW-1185">Reference proteome</keyword>
<evidence type="ECO:0000313" key="15">
    <source>
        <dbReference type="EMBL" id="AVM52610.1"/>
    </source>
</evidence>
<dbReference type="EMBL" id="CP027231">
    <property type="protein sequence ID" value="AVM52610.1"/>
    <property type="molecule type" value="Genomic_DNA"/>
</dbReference>
<accession>A0ABM6T7N6</accession>
<keyword evidence="8 15" id="KW-0675">Receptor</keyword>
<evidence type="ECO:0000256" key="2">
    <source>
        <dbReference type="ARBA" id="ARBA00022448"/>
    </source>
</evidence>
<reference evidence="15 16" key="1">
    <citation type="submission" date="2018-02" db="EMBL/GenBank/DDBJ databases">
        <authorList>
            <person name="Holder M.E."/>
            <person name="Ajami N.J."/>
            <person name="Petrosino J.F."/>
        </authorList>
    </citation>
    <scope>NUCLEOTIDE SEQUENCE [LARGE SCALE GENOMIC DNA]</scope>
    <source>
        <strain evidence="15 16">ATCC 33285</strain>
    </source>
</reference>
<feature type="domain" description="TonB-dependent receptor-like beta-barrel" evidence="13">
    <location>
        <begin position="320"/>
        <end position="684"/>
    </location>
</feature>
<keyword evidence="9 10" id="KW-0998">Cell outer membrane</keyword>
<evidence type="ECO:0000256" key="4">
    <source>
        <dbReference type="ARBA" id="ARBA00022692"/>
    </source>
</evidence>
<proteinExistence type="inferred from homology"/>
<dbReference type="Pfam" id="PF00593">
    <property type="entry name" value="TonB_dep_Rec_b-barrel"/>
    <property type="match status" value="1"/>
</dbReference>
<evidence type="ECO:0000256" key="10">
    <source>
        <dbReference type="PROSITE-ProRule" id="PRU01360"/>
    </source>
</evidence>
<keyword evidence="3 10" id="KW-1134">Transmembrane beta strand</keyword>
<dbReference type="SUPFAM" id="SSF56935">
    <property type="entry name" value="Porins"/>
    <property type="match status" value="1"/>
</dbReference>
<dbReference type="Gene3D" id="2.170.130.10">
    <property type="entry name" value="TonB-dependent receptor, plug domain"/>
    <property type="match status" value="1"/>
</dbReference>
<dbReference type="Pfam" id="PF07715">
    <property type="entry name" value="Plug"/>
    <property type="match status" value="1"/>
</dbReference>
<evidence type="ECO:0000256" key="1">
    <source>
        <dbReference type="ARBA" id="ARBA00004571"/>
    </source>
</evidence>
<dbReference type="SUPFAM" id="SSF49464">
    <property type="entry name" value="Carboxypeptidase regulatory domain-like"/>
    <property type="match status" value="1"/>
</dbReference>
<dbReference type="PROSITE" id="PS52016">
    <property type="entry name" value="TONB_DEPENDENT_REC_3"/>
    <property type="match status" value="1"/>
</dbReference>
<dbReference type="InterPro" id="IPR037066">
    <property type="entry name" value="Plug_dom_sf"/>
</dbReference>
<sequence length="719" mass="81014">MKVRFLVWLLLLCGLQCGVLRANVIDVTGRVLDDAGSPLAGAHVRIPNQKLSAVTDPNGCFRLTVKEKGVVRVQVSYIGFQTETFVLNTGTRRDEHVLRLTPDVAALEQVVVTATRTPKALKEVPVVTRLITPADIRKADATNVQDLLTEELPGLEFGYAMSQETSLNMSGFGGNAVLFLVDGERLAGETMDNVDYNRLNLDNVARIEVVKGAASALYGANAVAGVVNIITRESSEPWTANLNSRYRDMGKEWRHGGTFSFNSGKWNSQTNVQHTTMETVDLTGAFDTQSRIQKVFGGKTLNLKERLVFKATDKLKLIARGGYFKRESNRSNYDDHYKDYNGGLKAVYDFSKEQNLEVSYGYDQYDKLRFVGGSRTHDHDYTNRQHIVHALYSRQFGQNMLTVGGDYLNDYLSTYQFRDNEAHRQYTADAFAQFDYNPLRWLNVVASLRHDYFSSSKSGALTARLATMFKWKGFSVRANYAGGFRAPTLKEMYMHFDMAGIQMIYGNPDLKPEKSHNFNLALEHSGHVRGGNLLTGQYSLTLMGYSNKYEKRITLAEFPGDATREKGAIYANDKGVVASGLDFSAQYRTDYGFGLKLNYNYLRTTGRTVDSQFSQPRPHSATWRIDFDRQLCSVYGLNVALSGRYLSTPDTRQKEFDKAYQLWKFSLQQRIWKGISLNCIIDNLFAYKPSVYYWNSAPTAGRTWSVGVSLDIDRMVSGL</sequence>
<dbReference type="InterPro" id="IPR008969">
    <property type="entry name" value="CarboxyPept-like_regulatory"/>
</dbReference>
<dbReference type="PANTHER" id="PTHR30069">
    <property type="entry name" value="TONB-DEPENDENT OUTER MEMBRANE RECEPTOR"/>
    <property type="match status" value="1"/>
</dbReference>
<dbReference type="InterPro" id="IPR039426">
    <property type="entry name" value="TonB-dep_rcpt-like"/>
</dbReference>
<dbReference type="Gene3D" id="2.40.170.20">
    <property type="entry name" value="TonB-dependent receptor, beta-barrel domain"/>
    <property type="match status" value="1"/>
</dbReference>
<dbReference type="Gene3D" id="2.60.40.1120">
    <property type="entry name" value="Carboxypeptidase-like, regulatory domain"/>
    <property type="match status" value="1"/>
</dbReference>
<dbReference type="InterPro" id="IPR000531">
    <property type="entry name" value="Beta-barrel_TonB"/>
</dbReference>